<reference evidence="2" key="2">
    <citation type="submission" date="2022-06" db="UniProtKB">
        <authorList>
            <consortium name="EnsemblMetazoa"/>
        </authorList>
    </citation>
    <scope>IDENTIFICATION</scope>
    <source>
        <strain evidence="2">PS312</strain>
    </source>
</reference>
<dbReference type="InterPro" id="IPR001214">
    <property type="entry name" value="SET_dom"/>
</dbReference>
<evidence type="ECO:0000256" key="1">
    <source>
        <dbReference type="SAM" id="MobiDB-lite"/>
    </source>
</evidence>
<dbReference type="SUPFAM" id="SSF82199">
    <property type="entry name" value="SET domain"/>
    <property type="match status" value="1"/>
</dbReference>
<dbReference type="AlphaFoldDB" id="A0A2A6CUU2"/>
<feature type="region of interest" description="Disordered" evidence="1">
    <location>
        <begin position="360"/>
        <end position="412"/>
    </location>
</feature>
<proteinExistence type="predicted"/>
<evidence type="ECO:0000313" key="3">
    <source>
        <dbReference type="Proteomes" id="UP000005239"/>
    </source>
</evidence>
<dbReference type="SMART" id="SM00317">
    <property type="entry name" value="SET"/>
    <property type="match status" value="1"/>
</dbReference>
<dbReference type="PANTHER" id="PTHR47250:SF3">
    <property type="entry name" value="HISTONE-LYSINE N-METHYLTRANSFERASE SET-6"/>
    <property type="match status" value="1"/>
</dbReference>
<feature type="region of interest" description="Disordered" evidence="1">
    <location>
        <begin position="887"/>
        <end position="927"/>
    </location>
</feature>
<name>A0A2A6CUU2_PRIPA</name>
<dbReference type="GO" id="GO:0140938">
    <property type="term" value="F:histone H3 methyltransferase activity"/>
    <property type="evidence" value="ECO:0000318"/>
    <property type="project" value="GO_Central"/>
</dbReference>
<dbReference type="InterPro" id="IPR053105">
    <property type="entry name" value="Class_V-like_SAM-MTase"/>
</dbReference>
<feature type="compositionally biased region" description="Low complexity" evidence="1">
    <location>
        <begin position="384"/>
        <end position="412"/>
    </location>
</feature>
<feature type="compositionally biased region" description="Basic and acidic residues" evidence="1">
    <location>
        <begin position="265"/>
        <end position="308"/>
    </location>
</feature>
<feature type="region of interest" description="Disordered" evidence="1">
    <location>
        <begin position="484"/>
        <end position="506"/>
    </location>
</feature>
<reference evidence="3" key="1">
    <citation type="journal article" date="2008" name="Nat. Genet.">
        <title>The Pristionchus pacificus genome provides a unique perspective on nematode lifestyle and parasitism.</title>
        <authorList>
            <person name="Dieterich C."/>
            <person name="Clifton S.W."/>
            <person name="Schuster L.N."/>
            <person name="Chinwalla A."/>
            <person name="Delehaunty K."/>
            <person name="Dinkelacker I."/>
            <person name="Fulton L."/>
            <person name="Fulton R."/>
            <person name="Godfrey J."/>
            <person name="Minx P."/>
            <person name="Mitreva M."/>
            <person name="Roeseler W."/>
            <person name="Tian H."/>
            <person name="Witte H."/>
            <person name="Yang S.P."/>
            <person name="Wilson R.K."/>
            <person name="Sommer R.J."/>
        </authorList>
    </citation>
    <scope>NUCLEOTIDE SEQUENCE [LARGE SCALE GENOMIC DNA]</scope>
    <source>
        <strain evidence="3">PS312</strain>
    </source>
</reference>
<dbReference type="InterPro" id="IPR046341">
    <property type="entry name" value="SET_dom_sf"/>
</dbReference>
<accession>A0A2A6CUU2</accession>
<accession>A0A8R1UET8</accession>
<organism evidence="2 3">
    <name type="scientific">Pristionchus pacificus</name>
    <name type="common">Parasitic nematode worm</name>
    <dbReference type="NCBI Taxonomy" id="54126"/>
    <lineage>
        <taxon>Eukaryota</taxon>
        <taxon>Metazoa</taxon>
        <taxon>Ecdysozoa</taxon>
        <taxon>Nematoda</taxon>
        <taxon>Chromadorea</taxon>
        <taxon>Rhabditida</taxon>
        <taxon>Rhabditina</taxon>
        <taxon>Diplogasteromorpha</taxon>
        <taxon>Diplogasteroidea</taxon>
        <taxon>Neodiplogasteridae</taxon>
        <taxon>Pristionchus</taxon>
    </lineage>
</organism>
<dbReference type="GO" id="GO:0000785">
    <property type="term" value="C:chromatin"/>
    <property type="evidence" value="ECO:0000318"/>
    <property type="project" value="GO_Central"/>
</dbReference>
<keyword evidence="3" id="KW-1185">Reference proteome</keyword>
<sequence length="927" mass="105687">MNCSTSFPLDKIGEIADHRLPLSVQLKHTKLYDELLSPAEAERQLTELFEQHGGPVVNAAPLAQTAFGTGIVNATFFHPGSWSKFFNGNGPSDLVHQKILAFKLTMDISECPEHLSLWIGGCPDWKENIDELKGCIMRSLNDGYELDILEDPLRRELLVVSTVPINNPSFKSEMSIMIRRALTFFENNAIKWKELNRLLLVKGASDVFVEKWKQRLDGRLPLSDDEKELMQWTQEILEKRRIALGIPPTVPENPKKASPKKAKKKEGSQKGEEDRREAKKGKKEDRVDGNHNDLADNRTDGIDEKGEEPNEQVEQVMTIDHDQQQQVDPRLDIEAPLKITPEHFNLPSLRNLLERILIKTNPTPMQRRTRDSTYSRGSCADGGQASSSTESSSSSQRSEAPSKGKGQKAVAKKQTIIPCYLHPEEAEEKKRKYKEDFIVRKLQVRLEKERRERGEGPLVMSMKISKNDFASITRKADKMHAWLHSDEEQETEEEQAARLSKKGKKSKKRKMVTCHVKKIAGAEKKFIIDGLPFTTPTDQKGNPSYDLVKTMDDSQGPLECYATRQPTVKTDEHNGEGPAEPAQNPDPSYIFVSESEHFEDNATLSQYHDLRESNKCETTCACEGVCKPETCACIQRSLYVDGKIQEHLMTEDRWTVYECCSKCSCQKRKEKCPSKVDYRKMKFHLAHFTNMGFALRVMEPVVRGEPIVPFTGVYESAMTEENKDWAFTCTNLAEAWMRKFTANVTSPSSKTKGMLVQGIKESTSCTLLTPRYKGNSGGRICHSKDSNCEFMRVYRGGMSTLLPEVLIFATETMEAGELLWLDYGEDYWSQNPDQQCLCLAELCHDEEVIAWMKTLNYDQIRQVLIDREMLKRKRIIHEQQEVLKALAAQQEEEMKEDNGENMEEMEEEGRGENMEDANEDNEDEIEL</sequence>
<feature type="compositionally biased region" description="Acidic residues" evidence="1">
    <location>
        <begin position="914"/>
        <end position="927"/>
    </location>
</feature>
<dbReference type="PANTHER" id="PTHR47250">
    <property type="entry name" value="HISTONE-LYSINE N-METHYLTRANSFERASE SET-6"/>
    <property type="match status" value="1"/>
</dbReference>
<protein>
    <submittedName>
        <fullName evidence="2">SET domain-containing protein</fullName>
    </submittedName>
</protein>
<dbReference type="OrthoDB" id="5792673at2759"/>
<evidence type="ECO:0000313" key="2">
    <source>
        <dbReference type="EnsemblMetazoa" id="PPA20350.1"/>
    </source>
</evidence>
<feature type="region of interest" description="Disordered" evidence="1">
    <location>
        <begin position="243"/>
        <end position="314"/>
    </location>
</feature>
<dbReference type="Gene3D" id="2.170.270.10">
    <property type="entry name" value="SET domain"/>
    <property type="match status" value="1"/>
</dbReference>
<dbReference type="EnsemblMetazoa" id="PPA20350.1">
    <property type="protein sequence ID" value="PPA20350.1"/>
    <property type="gene ID" value="WBGene00109904"/>
</dbReference>
<dbReference type="Proteomes" id="UP000005239">
    <property type="component" value="Unassembled WGS sequence"/>
</dbReference>
<feature type="compositionally biased region" description="Acidic residues" evidence="1">
    <location>
        <begin position="890"/>
        <end position="907"/>
    </location>
</feature>
<gene>
    <name evidence="2" type="primary">WBGene00109904</name>
</gene>